<dbReference type="AlphaFoldDB" id="A0A3M3AA13"/>
<reference evidence="1 2" key="1">
    <citation type="submission" date="2018-08" db="EMBL/GenBank/DDBJ databases">
        <title>Recombination of ecologically and evolutionarily significant loci maintains genetic cohesion in the Pseudomonas syringae species complex.</title>
        <authorList>
            <person name="Dillon M."/>
            <person name="Thakur S."/>
            <person name="Almeida R.N.D."/>
            <person name="Weir B.S."/>
            <person name="Guttman D.S."/>
        </authorList>
    </citation>
    <scope>NUCLEOTIDE SEQUENCE [LARGE SCALE GENOMIC DNA]</scope>
    <source>
        <strain evidence="1 2">ICMP 8636</strain>
    </source>
</reference>
<proteinExistence type="predicted"/>
<gene>
    <name evidence="1" type="ORF">ALQ86_05728</name>
</gene>
<comment type="caution">
    <text evidence="1">The sequence shown here is derived from an EMBL/GenBank/DDBJ whole genome shotgun (WGS) entry which is preliminary data.</text>
</comment>
<dbReference type="AntiFam" id="ANF00083">
    <property type="entry name" value="Shadow ORF (opposite leuS)"/>
</dbReference>
<dbReference type="EMBL" id="RBOA01000361">
    <property type="protein sequence ID" value="RML97279.1"/>
    <property type="molecule type" value="Genomic_DNA"/>
</dbReference>
<evidence type="ECO:0000313" key="1">
    <source>
        <dbReference type="EMBL" id="RML97279.1"/>
    </source>
</evidence>
<organism evidence="1 2">
    <name type="scientific">Pseudomonas amygdali pv. eriobotryae</name>
    <dbReference type="NCBI Taxonomy" id="129137"/>
    <lineage>
        <taxon>Bacteria</taxon>
        <taxon>Pseudomonadati</taxon>
        <taxon>Pseudomonadota</taxon>
        <taxon>Gammaproteobacteria</taxon>
        <taxon>Pseudomonadales</taxon>
        <taxon>Pseudomonadaceae</taxon>
        <taxon>Pseudomonas</taxon>
        <taxon>Pseudomonas amygdali</taxon>
    </lineage>
</organism>
<sequence length="319" mass="34575">MHDRDRAAPITLAADAPVTQAELGARLTEGFFHQCRFDGIECGLEIQAGEFTGIDQLAILAVGRLPWGRRLVAGAGAYYGLDRQTVLGGKLEITLIVCRHGHDCAIAIMHQHVIGDPHRQFFAGQRVLDEQRSRLAFLFLSGNVGFGNAAAFALIDERLQLRVALRGQGCQRVFGGNGDIGRAHQGVRAGGEDFQCTGFADRRLIVRKLHFHAARPADPVALHGLDLFRPARQLVEAFQQLVGVGGNLEVVHRNFALFDQRAGTPATAVDDLLVGQYGLVDRVPVHSAVLAVDHAFFEQASEQPLFPAVVIRLAGGNFA</sequence>
<accession>A0A3M3AA13</accession>
<protein>
    <submittedName>
        <fullName evidence="1">Uncharacterized protein</fullName>
    </submittedName>
</protein>
<dbReference type="Proteomes" id="UP000272627">
    <property type="component" value="Unassembled WGS sequence"/>
</dbReference>
<evidence type="ECO:0000313" key="2">
    <source>
        <dbReference type="Proteomes" id="UP000272627"/>
    </source>
</evidence>
<name>A0A3M3AA13_PSEA0</name>